<keyword evidence="3 5" id="KW-1133">Transmembrane helix</keyword>
<keyword evidence="2 5" id="KW-0812">Transmembrane</keyword>
<evidence type="ECO:0008006" key="7">
    <source>
        <dbReference type="Google" id="ProtNLM"/>
    </source>
</evidence>
<comment type="caution">
    <text evidence="6">The sequence shown here is derived from an EMBL/GenBank/DDBJ whole genome shotgun (WGS) entry which is preliminary data.</text>
</comment>
<accession>X0UPB4</accession>
<feature type="non-terminal residue" evidence="6">
    <location>
        <position position="263"/>
    </location>
</feature>
<dbReference type="InterPro" id="IPR051598">
    <property type="entry name" value="TSUP/Inactive_protease-like"/>
</dbReference>
<dbReference type="PANTHER" id="PTHR43701">
    <property type="entry name" value="MEMBRANE TRANSPORTER PROTEIN MJ0441-RELATED"/>
    <property type="match status" value="1"/>
</dbReference>
<feature type="transmembrane region" description="Helical" evidence="5">
    <location>
        <begin position="221"/>
        <end position="239"/>
    </location>
</feature>
<feature type="transmembrane region" description="Helical" evidence="5">
    <location>
        <begin position="12"/>
        <end position="31"/>
    </location>
</feature>
<dbReference type="GO" id="GO:0016020">
    <property type="term" value="C:membrane"/>
    <property type="evidence" value="ECO:0007669"/>
    <property type="project" value="UniProtKB-SubCell"/>
</dbReference>
<feature type="non-terminal residue" evidence="6">
    <location>
        <position position="1"/>
    </location>
</feature>
<evidence type="ECO:0000256" key="3">
    <source>
        <dbReference type="ARBA" id="ARBA00022989"/>
    </source>
</evidence>
<feature type="transmembrane region" description="Helical" evidence="5">
    <location>
        <begin position="70"/>
        <end position="87"/>
    </location>
</feature>
<evidence type="ECO:0000256" key="2">
    <source>
        <dbReference type="ARBA" id="ARBA00022692"/>
    </source>
</evidence>
<keyword evidence="4 5" id="KW-0472">Membrane</keyword>
<organism evidence="6">
    <name type="scientific">marine sediment metagenome</name>
    <dbReference type="NCBI Taxonomy" id="412755"/>
    <lineage>
        <taxon>unclassified sequences</taxon>
        <taxon>metagenomes</taxon>
        <taxon>ecological metagenomes</taxon>
    </lineage>
</organism>
<evidence type="ECO:0000256" key="4">
    <source>
        <dbReference type="ARBA" id="ARBA00023136"/>
    </source>
</evidence>
<evidence type="ECO:0000313" key="6">
    <source>
        <dbReference type="EMBL" id="GAG07659.1"/>
    </source>
</evidence>
<dbReference type="EMBL" id="BARS01029712">
    <property type="protein sequence ID" value="GAG07659.1"/>
    <property type="molecule type" value="Genomic_DNA"/>
</dbReference>
<reference evidence="6" key="1">
    <citation type="journal article" date="2014" name="Front. Microbiol.">
        <title>High frequency of phylogenetically diverse reductive dehalogenase-homologous genes in deep subseafloor sedimentary metagenomes.</title>
        <authorList>
            <person name="Kawai M."/>
            <person name="Futagami T."/>
            <person name="Toyoda A."/>
            <person name="Takaki Y."/>
            <person name="Nishi S."/>
            <person name="Hori S."/>
            <person name="Arai W."/>
            <person name="Tsubouchi T."/>
            <person name="Morono Y."/>
            <person name="Uchiyama I."/>
            <person name="Ito T."/>
            <person name="Fujiyama A."/>
            <person name="Inagaki F."/>
            <person name="Takami H."/>
        </authorList>
    </citation>
    <scope>NUCLEOTIDE SEQUENCE</scope>
    <source>
        <strain evidence="6">Expedition CK06-06</strain>
    </source>
</reference>
<comment type="subcellular location">
    <subcellularLocation>
        <location evidence="1">Membrane</location>
        <topology evidence="1">Multi-pass membrane protein</topology>
    </subcellularLocation>
</comment>
<proteinExistence type="predicted"/>
<feature type="transmembrane region" description="Helical" evidence="5">
    <location>
        <begin position="93"/>
        <end position="111"/>
    </location>
</feature>
<dbReference type="PANTHER" id="PTHR43701:SF2">
    <property type="entry name" value="MEMBRANE TRANSPORTER PROTEIN YJNA-RELATED"/>
    <property type="match status" value="1"/>
</dbReference>
<dbReference type="Pfam" id="PF01925">
    <property type="entry name" value="TauE"/>
    <property type="match status" value="1"/>
</dbReference>
<feature type="transmembrane region" description="Helical" evidence="5">
    <location>
        <begin position="154"/>
        <end position="173"/>
    </location>
</feature>
<evidence type="ECO:0000256" key="1">
    <source>
        <dbReference type="ARBA" id="ARBA00004141"/>
    </source>
</evidence>
<feature type="transmembrane region" description="Helical" evidence="5">
    <location>
        <begin position="193"/>
        <end position="214"/>
    </location>
</feature>
<name>X0UPB4_9ZZZZ</name>
<sequence>ALVISFGSGVLGAMLGLGGGVIMVPLLVFLLGVPIHIAAGASIMAVIATSSAAAAIYVKEELTNIRLGMFLELATTLGAVSGALLTSTIGEGILRIIFGLSLLYAAVTMFLQVRKKGRSWTQTPNDWLAEKLGLGGSFYDAARREEVSYGVSRTPLTFGISYVAGVLSGLLGIGGGGVKVPAMNAVSNVPMKAALATSNFMIGVTAAASALFYVRNQYCDLFLTAPVVLGTVTGAFVGARFTKSVRGVVLKKLFVAVMILLGV</sequence>
<gene>
    <name evidence="6" type="ORF">S01H1_46402</name>
</gene>
<evidence type="ECO:0000256" key="5">
    <source>
        <dbReference type="SAM" id="Phobius"/>
    </source>
</evidence>
<protein>
    <recommendedName>
        <fullName evidence="7">Membrane transporter protein</fullName>
    </recommendedName>
</protein>
<dbReference type="InterPro" id="IPR002781">
    <property type="entry name" value="TM_pro_TauE-like"/>
</dbReference>
<dbReference type="AlphaFoldDB" id="X0UPB4"/>
<feature type="transmembrane region" description="Helical" evidence="5">
    <location>
        <begin position="37"/>
        <end position="58"/>
    </location>
</feature>